<dbReference type="InterPro" id="IPR014833">
    <property type="entry name" value="TnsA_N"/>
</dbReference>
<dbReference type="Proteomes" id="UP001064933">
    <property type="component" value="Chromosome"/>
</dbReference>
<dbReference type="Pfam" id="PF08722">
    <property type="entry name" value="Tn7_TnsA-like_N"/>
    <property type="match status" value="1"/>
</dbReference>
<dbReference type="RefSeq" id="WP_261757672.1">
    <property type="nucleotide sequence ID" value="NZ_CP104562.2"/>
</dbReference>
<dbReference type="EMBL" id="CP104562">
    <property type="protein sequence ID" value="UXH77914.1"/>
    <property type="molecule type" value="Genomic_DNA"/>
</dbReference>
<name>A0ABY6B1Q5_9BURK</name>
<gene>
    <name evidence="2" type="ORF">N4261_23580</name>
</gene>
<sequence length="225" mass="25368">MKPARTVIHRSPHRKVGAIHAPWFQPEPIHYESDLERGAVEVMLLMPMARQIRHQPMTLNYELDGGLHRYTPDFQVTFVDGQEIVVEVKAERFVDEHRGKFDRCASQLLSGGIDFFVCTDLSLDDERIGRACALRDAARRAAPPEAVSTLLRWVQEAGRLQIGESLEAGIDLRVVMHAVGRRLLTVGPELDLASVNWLQLMEPEDGDLCCSSWLGSARWTENMAL</sequence>
<protein>
    <submittedName>
        <fullName evidence="2">Tn7 transposase TnsA N-terminal domain-containing protein</fullName>
    </submittedName>
</protein>
<evidence type="ECO:0000313" key="3">
    <source>
        <dbReference type="Proteomes" id="UP001064933"/>
    </source>
</evidence>
<accession>A0ABY6B1Q5</accession>
<reference evidence="2" key="1">
    <citation type="submission" date="2022-10" db="EMBL/GenBank/DDBJ databases">
        <title>Characterization and whole genome sequencing of a new Roseateles species, isolated from fresh water.</title>
        <authorList>
            <person name="Guliayeva D.Y."/>
            <person name="Akhremchuk A.E."/>
            <person name="Sikolenko M.A."/>
            <person name="Valentovich L.N."/>
            <person name="Sidarenka A.V."/>
        </authorList>
    </citation>
    <scope>NUCLEOTIDE SEQUENCE</scope>
    <source>
        <strain evidence="2">BIM B-1768</strain>
    </source>
</reference>
<dbReference type="Gene3D" id="3.40.91.30">
    <property type="match status" value="1"/>
</dbReference>
<evidence type="ECO:0000259" key="1">
    <source>
        <dbReference type="Pfam" id="PF08722"/>
    </source>
</evidence>
<organism evidence="2 3">
    <name type="scientific">Roseateles amylovorans</name>
    <dbReference type="NCBI Taxonomy" id="2978473"/>
    <lineage>
        <taxon>Bacteria</taxon>
        <taxon>Pseudomonadati</taxon>
        <taxon>Pseudomonadota</taxon>
        <taxon>Betaproteobacteria</taxon>
        <taxon>Burkholderiales</taxon>
        <taxon>Sphaerotilaceae</taxon>
        <taxon>Roseateles</taxon>
    </lineage>
</organism>
<evidence type="ECO:0000313" key="2">
    <source>
        <dbReference type="EMBL" id="UXH77914.1"/>
    </source>
</evidence>
<keyword evidence="3" id="KW-1185">Reference proteome</keyword>
<proteinExistence type="predicted"/>
<feature type="domain" description="TnsA endonuclease N-terminal" evidence="1">
    <location>
        <begin position="51"/>
        <end position="120"/>
    </location>
</feature>